<evidence type="ECO:0000313" key="10">
    <source>
        <dbReference type="EMBL" id="PWB04153.1"/>
    </source>
</evidence>
<dbReference type="Pfam" id="PF05649">
    <property type="entry name" value="Peptidase_M13_N"/>
    <property type="match status" value="1"/>
</dbReference>
<accession>A0A2V1IR49</accession>
<dbReference type="GO" id="GO:0005886">
    <property type="term" value="C:plasma membrane"/>
    <property type="evidence" value="ECO:0007669"/>
    <property type="project" value="TreeGrafter"/>
</dbReference>
<evidence type="ECO:0000256" key="4">
    <source>
        <dbReference type="ARBA" id="ARBA00022723"/>
    </source>
</evidence>
<keyword evidence="5" id="KW-0378">Hydrolase</keyword>
<dbReference type="GeneID" id="82524911"/>
<dbReference type="InterPro" id="IPR042089">
    <property type="entry name" value="Peptidase_M13_dom_2"/>
</dbReference>
<dbReference type="InterPro" id="IPR008753">
    <property type="entry name" value="Peptidase_M13_N"/>
</dbReference>
<evidence type="ECO:0000256" key="2">
    <source>
        <dbReference type="ARBA" id="ARBA00007357"/>
    </source>
</evidence>
<dbReference type="GO" id="GO:0016485">
    <property type="term" value="P:protein processing"/>
    <property type="evidence" value="ECO:0007669"/>
    <property type="project" value="TreeGrafter"/>
</dbReference>
<keyword evidence="3" id="KW-0645">Protease</keyword>
<feature type="domain" description="Peptidase M13 C-terminal" evidence="8">
    <location>
        <begin position="473"/>
        <end position="679"/>
    </location>
</feature>
<sequence>MKLLPLTAVAMTMTFATVSCSHRASEHLASLNVAYLDTTVAPGADFYTYVNKGWMEAHPLTAEHARYGQFDILNDSSENRVKELIANLGTTNPEPGTVAHKVWTIYSQAMDTARRNREGATPILADLKKIEETPHEGMEDLFLWMHGNYASPFFGAGPMEDLANSQVYAMYLSNGGMGLGDRDYYLLDDERNTAVRNAYRKLIATQMQNAGYAAADAARITDNVMKIETALAQKTLTREESRDIPRMYNPRTFAQVKEVYPNVNWDRFFIETMGIKSPDTLIVTEPEYLAQADKLMGSLSDREIKDYYLWKYVSQAASKLSDNFTQASFEFSKVMSGVQELRPLWKRAIDATEGALGEAVGELYVAKYFPQSSKDYMLGLVENLRVALGKHIDNLDWMSDTTKARAHEKLDAFTVKIGYPDKWKDYSTMKIDPELSYYENMHNVGMWHQAETYAKWGKPVDRTEWGMTPQTVNAYYNPLANEIVFPAAILQAPFFDPNASDAENYGGIGVVIGHEMTHGFDDQGRNFDANGNMTDWWTPEDAARFTDKTKALIAQFDEVEVLPGVHANGRYTLGENIADQGGLRIAMTAFLDAQEKKGVDIKSPEAKIDGFDPLQVFYMNYANLWANNIRDEEIRSLTTGDVHSLGCNRVNVTLRNIAPFFEAFSITEGQPMFRPEAERVIIW</sequence>
<dbReference type="RefSeq" id="WP_107031077.1">
    <property type="nucleotide sequence ID" value="NZ_CAOLYA010000042.1"/>
</dbReference>
<evidence type="ECO:0000256" key="3">
    <source>
        <dbReference type="ARBA" id="ARBA00022670"/>
    </source>
</evidence>
<dbReference type="InterPro" id="IPR024079">
    <property type="entry name" value="MetalloPept_cat_dom_sf"/>
</dbReference>
<dbReference type="Gene3D" id="1.10.1380.10">
    <property type="entry name" value="Neutral endopeptidase , domain2"/>
    <property type="match status" value="1"/>
</dbReference>
<dbReference type="Pfam" id="PF01431">
    <property type="entry name" value="Peptidase_M13"/>
    <property type="match status" value="1"/>
</dbReference>
<reference evidence="11" key="1">
    <citation type="submission" date="2018-02" db="EMBL/GenBank/DDBJ databases">
        <authorList>
            <person name="Clavel T."/>
            <person name="Strowig T."/>
        </authorList>
    </citation>
    <scope>NUCLEOTIDE SEQUENCE [LARGE SCALE GENOMIC DNA]</scope>
    <source>
        <strain evidence="11">DSM 103720</strain>
    </source>
</reference>
<dbReference type="SUPFAM" id="SSF55486">
    <property type="entry name" value="Metalloproteases ('zincins'), catalytic domain"/>
    <property type="match status" value="1"/>
</dbReference>
<feature type="domain" description="Peptidase M13 N-terminal" evidence="9">
    <location>
        <begin position="42"/>
        <end position="420"/>
    </location>
</feature>
<dbReference type="Gene3D" id="3.40.390.10">
    <property type="entry name" value="Collagenase (Catalytic Domain)"/>
    <property type="match status" value="1"/>
</dbReference>
<evidence type="ECO:0000313" key="11">
    <source>
        <dbReference type="Proteomes" id="UP000244905"/>
    </source>
</evidence>
<dbReference type="Proteomes" id="UP000244905">
    <property type="component" value="Unassembled WGS sequence"/>
</dbReference>
<name>A0A2V1IR49_9BACT</name>
<dbReference type="EMBL" id="PUEC01000002">
    <property type="protein sequence ID" value="PWB04153.1"/>
    <property type="molecule type" value="Genomic_DNA"/>
</dbReference>
<organism evidence="10 11">
    <name type="scientific">Duncaniella muris</name>
    <dbReference type="NCBI Taxonomy" id="2094150"/>
    <lineage>
        <taxon>Bacteria</taxon>
        <taxon>Pseudomonadati</taxon>
        <taxon>Bacteroidota</taxon>
        <taxon>Bacteroidia</taxon>
        <taxon>Bacteroidales</taxon>
        <taxon>Muribaculaceae</taxon>
        <taxon>Duncaniella</taxon>
    </lineage>
</organism>
<proteinExistence type="inferred from homology"/>
<evidence type="ECO:0000256" key="5">
    <source>
        <dbReference type="ARBA" id="ARBA00022801"/>
    </source>
</evidence>
<dbReference type="PROSITE" id="PS51885">
    <property type="entry name" value="NEPRILYSIN"/>
    <property type="match status" value="1"/>
</dbReference>
<evidence type="ECO:0000259" key="9">
    <source>
        <dbReference type="Pfam" id="PF05649"/>
    </source>
</evidence>
<dbReference type="InterPro" id="IPR000718">
    <property type="entry name" value="Peptidase_M13"/>
</dbReference>
<dbReference type="PANTHER" id="PTHR11733">
    <property type="entry name" value="ZINC METALLOPROTEASE FAMILY M13 NEPRILYSIN-RELATED"/>
    <property type="match status" value="1"/>
</dbReference>
<dbReference type="InterPro" id="IPR018497">
    <property type="entry name" value="Peptidase_M13_C"/>
</dbReference>
<evidence type="ECO:0000256" key="1">
    <source>
        <dbReference type="ARBA" id="ARBA00001947"/>
    </source>
</evidence>
<dbReference type="PROSITE" id="PS51257">
    <property type="entry name" value="PROKAR_LIPOPROTEIN"/>
    <property type="match status" value="1"/>
</dbReference>
<dbReference type="GO" id="GO:0046872">
    <property type="term" value="F:metal ion binding"/>
    <property type="evidence" value="ECO:0007669"/>
    <property type="project" value="UniProtKB-KW"/>
</dbReference>
<keyword evidence="11" id="KW-1185">Reference proteome</keyword>
<dbReference type="GO" id="GO:0004222">
    <property type="term" value="F:metalloendopeptidase activity"/>
    <property type="evidence" value="ECO:0007669"/>
    <property type="project" value="InterPro"/>
</dbReference>
<evidence type="ECO:0000256" key="6">
    <source>
        <dbReference type="ARBA" id="ARBA00022833"/>
    </source>
</evidence>
<keyword evidence="4" id="KW-0479">Metal-binding</keyword>
<evidence type="ECO:0000259" key="8">
    <source>
        <dbReference type="Pfam" id="PF01431"/>
    </source>
</evidence>
<evidence type="ECO:0000256" key="7">
    <source>
        <dbReference type="ARBA" id="ARBA00023049"/>
    </source>
</evidence>
<dbReference type="AlphaFoldDB" id="A0A2V1IR49"/>
<dbReference type="PRINTS" id="PR00786">
    <property type="entry name" value="NEPRILYSIN"/>
</dbReference>
<dbReference type="PANTHER" id="PTHR11733:SF167">
    <property type="entry name" value="FI17812P1-RELATED"/>
    <property type="match status" value="1"/>
</dbReference>
<comment type="cofactor">
    <cofactor evidence="1">
        <name>Zn(2+)</name>
        <dbReference type="ChEBI" id="CHEBI:29105"/>
    </cofactor>
</comment>
<protein>
    <submittedName>
        <fullName evidence="10">M13 family peptidase</fullName>
    </submittedName>
</protein>
<gene>
    <name evidence="10" type="ORF">C5O23_00925</name>
</gene>
<keyword evidence="6" id="KW-0862">Zinc</keyword>
<comment type="similarity">
    <text evidence="2">Belongs to the peptidase M13 family.</text>
</comment>
<comment type="caution">
    <text evidence="10">The sequence shown here is derived from an EMBL/GenBank/DDBJ whole genome shotgun (WGS) entry which is preliminary data.</text>
</comment>
<dbReference type="CDD" id="cd08662">
    <property type="entry name" value="M13"/>
    <property type="match status" value="1"/>
</dbReference>
<keyword evidence="7" id="KW-0482">Metalloprotease</keyword>